<feature type="chain" id="PRO_5012169318" description="Chitin-binding type-4 domain-containing protein" evidence="2">
    <location>
        <begin position="21"/>
        <end position="236"/>
    </location>
</feature>
<dbReference type="OrthoDB" id="2342176at2759"/>
<gene>
    <name evidence="3" type="ORF">BCR41DRAFT_420849</name>
</gene>
<feature type="signal peptide" evidence="2">
    <location>
        <begin position="1"/>
        <end position="20"/>
    </location>
</feature>
<evidence type="ECO:0000256" key="1">
    <source>
        <dbReference type="SAM" id="MobiDB-lite"/>
    </source>
</evidence>
<reference evidence="3 4" key="1">
    <citation type="submission" date="2016-07" db="EMBL/GenBank/DDBJ databases">
        <title>Pervasive Adenine N6-methylation of Active Genes in Fungi.</title>
        <authorList>
            <consortium name="DOE Joint Genome Institute"/>
            <person name="Mondo S.J."/>
            <person name="Dannebaum R.O."/>
            <person name="Kuo R.C."/>
            <person name="Labutti K."/>
            <person name="Haridas S."/>
            <person name="Kuo A."/>
            <person name="Salamov A."/>
            <person name="Ahrendt S.R."/>
            <person name="Lipzen A."/>
            <person name="Sullivan W."/>
            <person name="Andreopoulos W.B."/>
            <person name="Clum A."/>
            <person name="Lindquist E."/>
            <person name="Daum C."/>
            <person name="Ramamoorthy G.K."/>
            <person name="Gryganskyi A."/>
            <person name="Culley D."/>
            <person name="Magnuson J.K."/>
            <person name="James T.Y."/>
            <person name="O'Malley M.A."/>
            <person name="Stajich J.E."/>
            <person name="Spatafora J.W."/>
            <person name="Visel A."/>
            <person name="Grigoriev I.V."/>
        </authorList>
    </citation>
    <scope>NUCLEOTIDE SEQUENCE [LARGE SCALE GENOMIC DNA]</scope>
    <source>
        <strain evidence="3 4">NRRL 3116</strain>
    </source>
</reference>
<protein>
    <recommendedName>
        <fullName evidence="5">Chitin-binding type-4 domain-containing protein</fullName>
    </recommendedName>
</protein>
<keyword evidence="4" id="KW-1185">Reference proteome</keyword>
<dbReference type="STRING" id="64571.A0A1Y2GVB1"/>
<keyword evidence="2" id="KW-0732">Signal</keyword>
<dbReference type="RefSeq" id="XP_021883199.1">
    <property type="nucleotide sequence ID" value="XM_022029951.1"/>
</dbReference>
<comment type="caution">
    <text evidence="3">The sequence shown here is derived from an EMBL/GenBank/DDBJ whole genome shotgun (WGS) entry which is preliminary data.</text>
</comment>
<feature type="region of interest" description="Disordered" evidence="1">
    <location>
        <begin position="210"/>
        <end position="236"/>
    </location>
</feature>
<sequence length="236" mass="25987">MKTTATTLFMLMSLVGSATAHMAMLYPTPRGGYGTNEYNGHVHTFIGYEDDTWKARFPCGGFAPGPVTELKAGEVVPVRFLASSMKKKDIKTQPRPTNSKHRFKQARHGGGTCEFSLSYNGGRTFHLIGRYTKSCPDAYYEWPVKIPSNVPSCNKKNQCLFVWSWTANILPQYYQNCADVIIKGVANGKLPSKGIEIVDFPGHKQGVKAPGDGAGENMGKGPNKHEINANLNNPWD</sequence>
<name>A0A1Y2GVB1_9FUNG</name>
<evidence type="ECO:0000313" key="4">
    <source>
        <dbReference type="Proteomes" id="UP000193648"/>
    </source>
</evidence>
<dbReference type="PANTHER" id="PTHR36182">
    <property type="entry name" value="PROTEIN, PUTATIVE (AFU_ORTHOLOGUE AFUA_6G10930)-RELATED"/>
    <property type="match status" value="1"/>
</dbReference>
<dbReference type="GeneID" id="33571794"/>
<dbReference type="AlphaFoldDB" id="A0A1Y2GVB1"/>
<dbReference type="Proteomes" id="UP000193648">
    <property type="component" value="Unassembled WGS sequence"/>
</dbReference>
<organism evidence="3 4">
    <name type="scientific">Lobosporangium transversale</name>
    <dbReference type="NCBI Taxonomy" id="64571"/>
    <lineage>
        <taxon>Eukaryota</taxon>
        <taxon>Fungi</taxon>
        <taxon>Fungi incertae sedis</taxon>
        <taxon>Mucoromycota</taxon>
        <taxon>Mortierellomycotina</taxon>
        <taxon>Mortierellomycetes</taxon>
        <taxon>Mortierellales</taxon>
        <taxon>Mortierellaceae</taxon>
        <taxon>Lobosporangium</taxon>
    </lineage>
</organism>
<dbReference type="EMBL" id="MCFF01000011">
    <property type="protein sequence ID" value="ORZ21948.1"/>
    <property type="molecule type" value="Genomic_DNA"/>
</dbReference>
<evidence type="ECO:0008006" key="5">
    <source>
        <dbReference type="Google" id="ProtNLM"/>
    </source>
</evidence>
<dbReference type="PANTHER" id="PTHR36182:SF1">
    <property type="entry name" value="PROTEIN, PUTATIVE (AFU_ORTHOLOGUE AFUA_6G10930)-RELATED"/>
    <property type="match status" value="1"/>
</dbReference>
<dbReference type="Gene3D" id="2.70.50.70">
    <property type="match status" value="1"/>
</dbReference>
<proteinExistence type="predicted"/>
<evidence type="ECO:0000313" key="3">
    <source>
        <dbReference type="EMBL" id="ORZ21948.1"/>
    </source>
</evidence>
<dbReference type="InParanoid" id="A0A1Y2GVB1"/>
<evidence type="ECO:0000256" key="2">
    <source>
        <dbReference type="SAM" id="SignalP"/>
    </source>
</evidence>
<accession>A0A1Y2GVB1</accession>